<gene>
    <name evidence="2" type="ORF">EG68_08303</name>
</gene>
<reference evidence="2" key="1">
    <citation type="submission" date="2019-07" db="EMBL/GenBank/DDBJ databases">
        <title>Annotation for the trematode Paragonimus miyazaki's.</title>
        <authorList>
            <person name="Choi Y.-J."/>
        </authorList>
    </citation>
    <scope>NUCLEOTIDE SEQUENCE</scope>
    <source>
        <strain evidence="2">Japan</strain>
    </source>
</reference>
<evidence type="ECO:0000313" key="3">
    <source>
        <dbReference type="Proteomes" id="UP000822476"/>
    </source>
</evidence>
<evidence type="ECO:0000313" key="2">
    <source>
        <dbReference type="EMBL" id="KAF7255137.1"/>
    </source>
</evidence>
<keyword evidence="3" id="KW-1185">Reference proteome</keyword>
<dbReference type="AlphaFoldDB" id="A0A8S9YW52"/>
<evidence type="ECO:0000256" key="1">
    <source>
        <dbReference type="SAM" id="MobiDB-lite"/>
    </source>
</evidence>
<feature type="compositionally biased region" description="Polar residues" evidence="1">
    <location>
        <begin position="47"/>
        <end position="56"/>
    </location>
</feature>
<accession>A0A8S9YW52</accession>
<dbReference type="Proteomes" id="UP000822476">
    <property type="component" value="Unassembled WGS sequence"/>
</dbReference>
<name>A0A8S9YW52_9TREM</name>
<organism evidence="2 3">
    <name type="scientific">Paragonimus skrjabini miyazakii</name>
    <dbReference type="NCBI Taxonomy" id="59628"/>
    <lineage>
        <taxon>Eukaryota</taxon>
        <taxon>Metazoa</taxon>
        <taxon>Spiralia</taxon>
        <taxon>Lophotrochozoa</taxon>
        <taxon>Platyhelminthes</taxon>
        <taxon>Trematoda</taxon>
        <taxon>Digenea</taxon>
        <taxon>Plagiorchiida</taxon>
        <taxon>Troglotremata</taxon>
        <taxon>Troglotrematidae</taxon>
        <taxon>Paragonimus</taxon>
    </lineage>
</organism>
<feature type="compositionally biased region" description="Basic and acidic residues" evidence="1">
    <location>
        <begin position="37"/>
        <end position="46"/>
    </location>
</feature>
<comment type="caution">
    <text evidence="2">The sequence shown here is derived from an EMBL/GenBank/DDBJ whole genome shotgun (WGS) entry which is preliminary data.</text>
</comment>
<feature type="region of interest" description="Disordered" evidence="1">
    <location>
        <begin position="1"/>
        <end position="67"/>
    </location>
</feature>
<protein>
    <submittedName>
        <fullName evidence="2">Uncharacterized protein</fullName>
    </submittedName>
</protein>
<sequence>MMTSIPRFGVSAKFRGKDAEDNSVQRSNGRHVPNGGLRDDIGRSDSTHTTPIPVTSRTKDTNTPRQNAFPKIAQLDLLYNTPESEHQSFLLGEDNLTHRQKVFRSIPASAKRQTRKINRDE</sequence>
<proteinExistence type="predicted"/>
<dbReference type="EMBL" id="JTDE01004273">
    <property type="protein sequence ID" value="KAF7255137.1"/>
    <property type="molecule type" value="Genomic_DNA"/>
</dbReference>